<dbReference type="AlphaFoldDB" id="A0AAV1GZS3"/>
<evidence type="ECO:0000313" key="2">
    <source>
        <dbReference type="EMBL" id="CAJ1078544.1"/>
    </source>
</evidence>
<accession>A0AAV1GZS3</accession>
<dbReference type="EMBL" id="OY660881">
    <property type="protein sequence ID" value="CAJ1078544.1"/>
    <property type="molecule type" value="Genomic_DNA"/>
</dbReference>
<keyword evidence="3" id="KW-1185">Reference proteome</keyword>
<proteinExistence type="predicted"/>
<name>A0AAV1GZS3_XYRNO</name>
<dbReference type="Proteomes" id="UP001178508">
    <property type="component" value="Chromosome 18"/>
</dbReference>
<organism evidence="2 3">
    <name type="scientific">Xyrichtys novacula</name>
    <name type="common">Pearly razorfish</name>
    <name type="synonym">Hemipteronotus novacula</name>
    <dbReference type="NCBI Taxonomy" id="13765"/>
    <lineage>
        <taxon>Eukaryota</taxon>
        <taxon>Metazoa</taxon>
        <taxon>Chordata</taxon>
        <taxon>Craniata</taxon>
        <taxon>Vertebrata</taxon>
        <taxon>Euteleostomi</taxon>
        <taxon>Actinopterygii</taxon>
        <taxon>Neopterygii</taxon>
        <taxon>Teleostei</taxon>
        <taxon>Neoteleostei</taxon>
        <taxon>Acanthomorphata</taxon>
        <taxon>Eupercaria</taxon>
        <taxon>Labriformes</taxon>
        <taxon>Labridae</taxon>
        <taxon>Xyrichtys</taxon>
    </lineage>
</organism>
<evidence type="ECO:0000313" key="3">
    <source>
        <dbReference type="Proteomes" id="UP001178508"/>
    </source>
</evidence>
<feature type="compositionally biased region" description="Basic and acidic residues" evidence="1">
    <location>
        <begin position="11"/>
        <end position="29"/>
    </location>
</feature>
<protein>
    <submittedName>
        <fullName evidence="2">Uncharacterized protein</fullName>
    </submittedName>
</protein>
<evidence type="ECO:0000256" key="1">
    <source>
        <dbReference type="SAM" id="MobiDB-lite"/>
    </source>
</evidence>
<sequence>MMNKLRSLPENTERTSRHEEPRLGTERAAEQSPGPLRFWSAGPSLVLAERSSRNTGESPGRGRGKLIQPHQKEPHSSKTSRRHGQHGDDICVFISPVSHYLTPELRGSDQDEGSREQELLK</sequence>
<feature type="region of interest" description="Disordered" evidence="1">
    <location>
        <begin position="1"/>
        <end position="90"/>
    </location>
</feature>
<gene>
    <name evidence="2" type="ORF">XNOV1_A037502</name>
</gene>
<feature type="compositionally biased region" description="Basic and acidic residues" evidence="1">
    <location>
        <begin position="106"/>
        <end position="121"/>
    </location>
</feature>
<feature type="region of interest" description="Disordered" evidence="1">
    <location>
        <begin position="102"/>
        <end position="121"/>
    </location>
</feature>
<reference evidence="2" key="1">
    <citation type="submission" date="2023-08" db="EMBL/GenBank/DDBJ databases">
        <authorList>
            <person name="Alioto T."/>
            <person name="Alioto T."/>
            <person name="Gomez Garrido J."/>
        </authorList>
    </citation>
    <scope>NUCLEOTIDE SEQUENCE</scope>
</reference>